<dbReference type="SUPFAM" id="SSF158832">
    <property type="entry name" value="Tex N-terminal region-like"/>
    <property type="match status" value="1"/>
</dbReference>
<dbReference type="SUPFAM" id="SSF53098">
    <property type="entry name" value="Ribonuclease H-like"/>
    <property type="match status" value="1"/>
</dbReference>
<dbReference type="Proteomes" id="UP000294848">
    <property type="component" value="Unassembled WGS sequence"/>
</dbReference>
<dbReference type="SUPFAM" id="SSF50249">
    <property type="entry name" value="Nucleic acid-binding proteins"/>
    <property type="match status" value="1"/>
</dbReference>
<dbReference type="Gene3D" id="2.40.50.140">
    <property type="entry name" value="Nucleic acid-binding proteins"/>
    <property type="match status" value="1"/>
</dbReference>
<dbReference type="Pfam" id="PF16921">
    <property type="entry name" value="Tex_YqgF"/>
    <property type="match status" value="1"/>
</dbReference>
<dbReference type="Pfam" id="PF00575">
    <property type="entry name" value="S1"/>
    <property type="match status" value="1"/>
</dbReference>
<dbReference type="PANTHER" id="PTHR10724">
    <property type="entry name" value="30S RIBOSOMAL PROTEIN S1"/>
    <property type="match status" value="1"/>
</dbReference>
<dbReference type="Pfam" id="PF22706">
    <property type="entry name" value="Tex_central_region"/>
    <property type="match status" value="1"/>
</dbReference>
<dbReference type="AlphaFoldDB" id="A0A4V3BWZ1"/>
<dbReference type="Pfam" id="PF09371">
    <property type="entry name" value="Tex_N"/>
    <property type="match status" value="1"/>
</dbReference>
<evidence type="ECO:0000313" key="3">
    <source>
        <dbReference type="EMBL" id="TDN96788.1"/>
    </source>
</evidence>
<evidence type="ECO:0000259" key="2">
    <source>
        <dbReference type="PROSITE" id="PS50126"/>
    </source>
</evidence>
<dbReference type="InterPro" id="IPR041692">
    <property type="entry name" value="HHH_9"/>
</dbReference>
<dbReference type="GO" id="GO:0003735">
    <property type="term" value="F:structural constituent of ribosome"/>
    <property type="evidence" value="ECO:0007669"/>
    <property type="project" value="TreeGrafter"/>
</dbReference>
<dbReference type="SMART" id="SM00732">
    <property type="entry name" value="YqgFc"/>
    <property type="match status" value="1"/>
</dbReference>
<dbReference type="Gene3D" id="1.10.10.650">
    <property type="entry name" value="RuvA domain 2-like"/>
    <property type="match status" value="1"/>
</dbReference>
<dbReference type="GO" id="GO:0006139">
    <property type="term" value="P:nucleobase-containing compound metabolic process"/>
    <property type="evidence" value="ECO:0007669"/>
    <property type="project" value="InterPro"/>
</dbReference>
<organism evidence="3 4">
    <name type="scientific">Sunxiuqinia elliptica</name>
    <dbReference type="NCBI Taxonomy" id="655355"/>
    <lineage>
        <taxon>Bacteria</taxon>
        <taxon>Pseudomonadati</taxon>
        <taxon>Bacteroidota</taxon>
        <taxon>Bacteroidia</taxon>
        <taxon>Marinilabiliales</taxon>
        <taxon>Prolixibacteraceae</taxon>
        <taxon>Sunxiuqinia</taxon>
    </lineage>
</organism>
<dbReference type="InterPro" id="IPR023323">
    <property type="entry name" value="Tex-like_dom_sf"/>
</dbReference>
<dbReference type="FunFam" id="1.10.10.650:FF:000001">
    <property type="entry name" value="S1 RNA-binding domain 1"/>
    <property type="match status" value="1"/>
</dbReference>
<feature type="coiled-coil region" evidence="1">
    <location>
        <begin position="73"/>
        <end position="103"/>
    </location>
</feature>
<dbReference type="EMBL" id="SNWI01000011">
    <property type="protein sequence ID" value="TDN96788.1"/>
    <property type="molecule type" value="Genomic_DNA"/>
</dbReference>
<protein>
    <recommendedName>
        <fullName evidence="2">S1 motif domain-containing protein</fullName>
    </recommendedName>
</protein>
<dbReference type="CDD" id="cd05685">
    <property type="entry name" value="S1_Tex"/>
    <property type="match status" value="1"/>
</dbReference>
<feature type="domain" description="S1 motif" evidence="2">
    <location>
        <begin position="658"/>
        <end position="727"/>
    </location>
</feature>
<gene>
    <name evidence="3" type="ORF">DET52_111158</name>
</gene>
<accession>A0A4V3BWZ1</accession>
<reference evidence="3 4" key="1">
    <citation type="submission" date="2019-03" db="EMBL/GenBank/DDBJ databases">
        <title>Freshwater and sediment microbial communities from various areas in North America, analyzing microbe dynamics in response to fracking.</title>
        <authorList>
            <person name="Lamendella R."/>
        </authorList>
    </citation>
    <scope>NUCLEOTIDE SEQUENCE [LARGE SCALE GENOMIC DNA]</scope>
    <source>
        <strain evidence="3 4">114D</strain>
    </source>
</reference>
<dbReference type="Pfam" id="PF17674">
    <property type="entry name" value="HHH_9"/>
    <property type="match status" value="1"/>
</dbReference>
<dbReference type="InterPro" id="IPR003029">
    <property type="entry name" value="S1_domain"/>
</dbReference>
<dbReference type="SMART" id="SM00316">
    <property type="entry name" value="S1"/>
    <property type="match status" value="1"/>
</dbReference>
<dbReference type="InterPro" id="IPR012337">
    <property type="entry name" value="RNaseH-like_sf"/>
</dbReference>
<dbReference type="GO" id="GO:0005737">
    <property type="term" value="C:cytoplasm"/>
    <property type="evidence" value="ECO:0007669"/>
    <property type="project" value="UniProtKB-ARBA"/>
</dbReference>
<dbReference type="FunFam" id="1.10.150.310:FF:000001">
    <property type="entry name" value="RNA-binding transcriptional accessory protein"/>
    <property type="match status" value="1"/>
</dbReference>
<dbReference type="Gene3D" id="1.10.3500.10">
    <property type="entry name" value="Tex N-terminal region-like"/>
    <property type="match status" value="1"/>
</dbReference>
<dbReference type="InterPro" id="IPR032639">
    <property type="entry name" value="Tex_YqgF"/>
</dbReference>
<dbReference type="GO" id="GO:0003729">
    <property type="term" value="F:mRNA binding"/>
    <property type="evidence" value="ECO:0007669"/>
    <property type="project" value="TreeGrafter"/>
</dbReference>
<dbReference type="FunFam" id="3.30.420.140:FF:000001">
    <property type="entry name" value="RNA-binding transcriptional accessory protein"/>
    <property type="match status" value="1"/>
</dbReference>
<dbReference type="Gene3D" id="1.10.150.310">
    <property type="entry name" value="Tex RuvX-like domain-like"/>
    <property type="match status" value="1"/>
</dbReference>
<evidence type="ECO:0000256" key="1">
    <source>
        <dbReference type="SAM" id="Coils"/>
    </source>
</evidence>
<dbReference type="InterPro" id="IPR023319">
    <property type="entry name" value="Tex-like_HTH_dom_sf"/>
</dbReference>
<keyword evidence="1" id="KW-0175">Coiled coil</keyword>
<dbReference type="InterPro" id="IPR037027">
    <property type="entry name" value="YqgF/RNaseH-like_dom_sf"/>
</dbReference>
<comment type="caution">
    <text evidence="3">The sequence shown here is derived from an EMBL/GenBank/DDBJ whole genome shotgun (WGS) entry which is preliminary data.</text>
</comment>
<dbReference type="PANTHER" id="PTHR10724:SF10">
    <property type="entry name" value="S1 RNA-BINDING DOMAIN-CONTAINING PROTEIN 1"/>
    <property type="match status" value="1"/>
</dbReference>
<evidence type="ECO:0000313" key="4">
    <source>
        <dbReference type="Proteomes" id="UP000294848"/>
    </source>
</evidence>
<dbReference type="InterPro" id="IPR055179">
    <property type="entry name" value="Tex-like_central_region"/>
</dbReference>
<proteinExistence type="predicted"/>
<sequence>MGSSGSPVKNTYLRLSNTLRPMENQLIQRIAAQLNIQFFQVENTIRLLDEGATVPFISRYRKEMTGSLDEVQIGDIKDEKARLEELLKRKETILKTIEEQEQLSPDLKARIEQCFDATELEDIYLPYKPKRRTKASMAREKGLEPLAKIVMKQQERDPENRAYAFAKGEVESAEDALAGARDIIAEWVNENEKARSIVRQAFDRGAMVRSKLVKGKEEEGEKYRDYFDWEEPLKRCPSHRLLAMRRGENEGILRLTITPDEEQVLERLHRFFVRAESACGDHVKLAVKDGYKRLLSSAIETEFAQAAKLKADQDAIQVFAENLKQLLLAAPLGQKRVLAIDPGYRTGCKLVCLDEQGNLLHNETIYPHKPQEQMKQAARKVSSLVSAYQIEAVAIGNGTASRETEHFIKKLRYDRDIKVFVVSEDGASVYSASKVAREEFPSYDVTVRGAVSIGRRLMDPLAELVKIDPKSIGVGQYQHDVDQKLLKTSLDTVVESAVNRVGVNVNTASKHLLTYISGLGPQLAQNLVDYRKENGSFNSRKELLKVPRMGAKAYEQAAGFLRIADADNPLDNSAVHPESYHVVEQMAKDLKCSVKDLMTSEALRKQLVLQNYQSEAIGLPTLQDIQNELAKPGRDPRKNIQVFEFAPGIFKIEDLQVGMVLPGIVTNITKFGAFVDVGVKQDGLVHISQLANRFISDPNEVVRLHEHVKVKVTEVDIARKRIQLSLKEVEQD</sequence>
<dbReference type="PROSITE" id="PS50126">
    <property type="entry name" value="S1"/>
    <property type="match status" value="1"/>
</dbReference>
<dbReference type="InterPro" id="IPR006641">
    <property type="entry name" value="YqgF/RNaseH-like_dom"/>
</dbReference>
<dbReference type="InterPro" id="IPR018974">
    <property type="entry name" value="Tex-like_N"/>
</dbReference>
<dbReference type="InterPro" id="IPR044146">
    <property type="entry name" value="S1_Tex"/>
</dbReference>
<dbReference type="InterPro" id="IPR010994">
    <property type="entry name" value="RuvA_2-like"/>
</dbReference>
<dbReference type="GO" id="GO:0006412">
    <property type="term" value="P:translation"/>
    <property type="evidence" value="ECO:0007669"/>
    <property type="project" value="TreeGrafter"/>
</dbReference>
<dbReference type="Gene3D" id="3.30.420.140">
    <property type="entry name" value="YqgF/RNase H-like domain"/>
    <property type="match status" value="1"/>
</dbReference>
<dbReference type="InterPro" id="IPR012340">
    <property type="entry name" value="NA-bd_OB-fold"/>
</dbReference>
<name>A0A4V3BWZ1_9BACT</name>
<dbReference type="InterPro" id="IPR050437">
    <property type="entry name" value="Ribos_protein_bS1-like"/>
</dbReference>
<dbReference type="FunFam" id="2.40.50.140:FF:000051">
    <property type="entry name" value="RNA-binding transcriptional accessory protein"/>
    <property type="match status" value="1"/>
</dbReference>
<dbReference type="Pfam" id="PF12836">
    <property type="entry name" value="HHH_3"/>
    <property type="match status" value="1"/>
</dbReference>
<dbReference type="SUPFAM" id="SSF47781">
    <property type="entry name" value="RuvA domain 2-like"/>
    <property type="match status" value="2"/>
</dbReference>